<evidence type="ECO:0000259" key="2">
    <source>
        <dbReference type="PROSITE" id="PS50927"/>
    </source>
</evidence>
<keyword evidence="4" id="KW-1185">Reference proteome</keyword>
<name>A0A1W0W8R0_HYPEX</name>
<dbReference type="InterPro" id="IPR001480">
    <property type="entry name" value="Bulb-type_lectin_dom"/>
</dbReference>
<gene>
    <name evidence="3" type="ORF">BV898_14086</name>
</gene>
<dbReference type="InterPro" id="IPR036426">
    <property type="entry name" value="Bulb-type_lectin_dom_sf"/>
</dbReference>
<organism evidence="3 4">
    <name type="scientific">Hypsibius exemplaris</name>
    <name type="common">Freshwater tardigrade</name>
    <dbReference type="NCBI Taxonomy" id="2072580"/>
    <lineage>
        <taxon>Eukaryota</taxon>
        <taxon>Metazoa</taxon>
        <taxon>Ecdysozoa</taxon>
        <taxon>Tardigrada</taxon>
        <taxon>Eutardigrada</taxon>
        <taxon>Parachela</taxon>
        <taxon>Hypsibioidea</taxon>
        <taxon>Hypsibiidae</taxon>
        <taxon>Hypsibius</taxon>
    </lineage>
</organism>
<keyword evidence="1" id="KW-0732">Signal</keyword>
<evidence type="ECO:0000256" key="1">
    <source>
        <dbReference type="SAM" id="SignalP"/>
    </source>
</evidence>
<feature type="domain" description="Bulb-type lectin" evidence="2">
    <location>
        <begin position="77"/>
        <end position="194"/>
    </location>
</feature>
<dbReference type="PROSITE" id="PS50927">
    <property type="entry name" value="BULB_LECTIN"/>
    <property type="match status" value="1"/>
</dbReference>
<dbReference type="Proteomes" id="UP000192578">
    <property type="component" value="Unassembled WGS sequence"/>
</dbReference>
<evidence type="ECO:0000313" key="3">
    <source>
        <dbReference type="EMBL" id="OQV11587.1"/>
    </source>
</evidence>
<reference evidence="4" key="1">
    <citation type="submission" date="2017-01" db="EMBL/GenBank/DDBJ databases">
        <title>Comparative genomics of anhydrobiosis in the tardigrade Hypsibius dujardini.</title>
        <authorList>
            <person name="Yoshida Y."/>
            <person name="Koutsovoulos G."/>
            <person name="Laetsch D."/>
            <person name="Stevens L."/>
            <person name="Kumar S."/>
            <person name="Horikawa D."/>
            <person name="Ishino K."/>
            <person name="Komine S."/>
            <person name="Tomita M."/>
            <person name="Blaxter M."/>
            <person name="Arakawa K."/>
        </authorList>
    </citation>
    <scope>NUCLEOTIDE SEQUENCE [LARGE SCALE GENOMIC DNA]</scope>
    <source>
        <strain evidence="4">Z151</strain>
    </source>
</reference>
<sequence>MLKVQLCINLILFCALVRTSQGKEKLCVSESYPGQCDGDDEACVQSCSDDKLSGGKCGAFRSARVCYCEGCHQGVTASQLLSGTALQRGQSLFSPDKKTNLSMQMNGDLVVSITGEDLTEKSVWSTGTSSLAQPPVSVRLLENGDLVLLNAEGGTMWRLGTAGAKYAGASLWVRNGGLLCLANEPDGNCLWKSVAAVTSTQSAVLIPGKN</sequence>
<dbReference type="Gene3D" id="2.90.10.30">
    <property type="match status" value="1"/>
</dbReference>
<dbReference type="EMBL" id="MTYJ01000166">
    <property type="protein sequence ID" value="OQV11587.1"/>
    <property type="molecule type" value="Genomic_DNA"/>
</dbReference>
<dbReference type="AlphaFoldDB" id="A0A1W0W8R0"/>
<accession>A0A1W0W8R0</accession>
<dbReference type="OrthoDB" id="1884773at2759"/>
<protein>
    <recommendedName>
        <fullName evidence="2">Bulb-type lectin domain-containing protein</fullName>
    </recommendedName>
</protein>
<evidence type="ECO:0000313" key="4">
    <source>
        <dbReference type="Proteomes" id="UP000192578"/>
    </source>
</evidence>
<proteinExistence type="predicted"/>
<dbReference type="SUPFAM" id="SSF51110">
    <property type="entry name" value="alpha-D-mannose-specific plant lectins"/>
    <property type="match status" value="1"/>
</dbReference>
<comment type="caution">
    <text evidence="3">The sequence shown here is derived from an EMBL/GenBank/DDBJ whole genome shotgun (WGS) entry which is preliminary data.</text>
</comment>
<feature type="chain" id="PRO_5012190302" description="Bulb-type lectin domain-containing protein" evidence="1">
    <location>
        <begin position="23"/>
        <end position="210"/>
    </location>
</feature>
<feature type="signal peptide" evidence="1">
    <location>
        <begin position="1"/>
        <end position="22"/>
    </location>
</feature>